<feature type="region of interest" description="Disordered" evidence="1">
    <location>
        <begin position="429"/>
        <end position="473"/>
    </location>
</feature>
<dbReference type="Pfam" id="PF01979">
    <property type="entry name" value="Amidohydro_1"/>
    <property type="match status" value="1"/>
</dbReference>
<proteinExistence type="predicted"/>
<keyword evidence="2" id="KW-0732">Signal</keyword>
<feature type="signal peptide" evidence="2">
    <location>
        <begin position="1"/>
        <end position="18"/>
    </location>
</feature>
<dbReference type="PANTHER" id="PTHR43135">
    <property type="entry name" value="ALPHA-D-RIBOSE 1-METHYLPHOSPHONATE 5-TRIPHOSPHATE DIPHOSPHATASE"/>
    <property type="match status" value="1"/>
</dbReference>
<evidence type="ECO:0000256" key="1">
    <source>
        <dbReference type="SAM" id="MobiDB-lite"/>
    </source>
</evidence>
<organism evidence="4 5">
    <name type="scientific">Paucibacter sediminis</name>
    <dbReference type="NCBI Taxonomy" id="3019553"/>
    <lineage>
        <taxon>Bacteria</taxon>
        <taxon>Pseudomonadati</taxon>
        <taxon>Pseudomonadota</taxon>
        <taxon>Betaproteobacteria</taxon>
        <taxon>Burkholderiales</taxon>
        <taxon>Sphaerotilaceae</taxon>
        <taxon>Roseateles</taxon>
    </lineage>
</organism>
<gene>
    <name evidence="4" type="ORF">PFX98_17995</name>
</gene>
<dbReference type="Gene3D" id="3.20.20.140">
    <property type="entry name" value="Metal-dependent hydrolases"/>
    <property type="match status" value="1"/>
</dbReference>
<dbReference type="SUPFAM" id="SSF51338">
    <property type="entry name" value="Composite domain of metallo-dependent hydrolases"/>
    <property type="match status" value="1"/>
</dbReference>
<dbReference type="PANTHER" id="PTHR43135:SF3">
    <property type="entry name" value="ALPHA-D-RIBOSE 1-METHYLPHOSPHONATE 5-TRIPHOSPHATE DIPHOSPHATASE"/>
    <property type="match status" value="1"/>
</dbReference>
<reference evidence="4" key="1">
    <citation type="submission" date="2023-01" db="EMBL/GenBank/DDBJ databases">
        <title>Whole genome sequence of Paucibacter sp. S2-9 isolated from pond sediment.</title>
        <authorList>
            <person name="Jung J.Y."/>
        </authorList>
    </citation>
    <scope>NUCLEOTIDE SEQUENCE</scope>
    <source>
        <strain evidence="4">S2-9</strain>
    </source>
</reference>
<feature type="domain" description="Amidohydrolase-related" evidence="3">
    <location>
        <begin position="224"/>
        <end position="408"/>
    </location>
</feature>
<name>A0AA95SLY1_9BURK</name>
<dbReference type="InterPro" id="IPR011059">
    <property type="entry name" value="Metal-dep_hydrolase_composite"/>
</dbReference>
<dbReference type="InterPro" id="IPR032466">
    <property type="entry name" value="Metal_Hydrolase"/>
</dbReference>
<evidence type="ECO:0000313" key="4">
    <source>
        <dbReference type="EMBL" id="WIT10792.1"/>
    </source>
</evidence>
<keyword evidence="5" id="KW-1185">Reference proteome</keyword>
<accession>A0AA95SLY1</accession>
<feature type="chain" id="PRO_5041636648" evidence="2">
    <location>
        <begin position="19"/>
        <end position="473"/>
    </location>
</feature>
<evidence type="ECO:0000259" key="3">
    <source>
        <dbReference type="Pfam" id="PF01979"/>
    </source>
</evidence>
<dbReference type="InterPro" id="IPR051781">
    <property type="entry name" value="Metallo-dep_Hydrolase"/>
</dbReference>
<dbReference type="SUPFAM" id="SSF51556">
    <property type="entry name" value="Metallo-dependent hydrolases"/>
    <property type="match status" value="1"/>
</dbReference>
<feature type="compositionally biased region" description="Basic residues" evidence="1">
    <location>
        <begin position="441"/>
        <end position="451"/>
    </location>
</feature>
<dbReference type="AlphaFoldDB" id="A0AA95SLY1"/>
<evidence type="ECO:0000313" key="5">
    <source>
        <dbReference type="Proteomes" id="UP001177769"/>
    </source>
</evidence>
<dbReference type="KEGG" id="pais:PFX98_17995"/>
<sequence>MRLLFLALCALGLGNALAQTSPPPFKASPAMSMELRNAQWFDGSEFRRGSLYVEDGRFVAAKPRRVNRRMELKGQYLISPLGEAHNHNLQNEWGYGQFARSYLQDGVFYAAMLCGDPAGVAPVRKLAGGADAPDVAFVTACITSSDGHPLEMLLRPASEGQPAVTLADVADKAVLVMNSPAQVREKWPLVQARKSELIKLVLSYHEREDLRGRPELMGKLGLRAEVAAEIVRMAHASGQRVAAHVDSAADFEAAVRAGVDQIAHLPGYFPHHGDAPESYLLSPASIELAAQRKIAVITTTAATGLFKADADLQARIREVQKRNLQMLRDAGVPLLLGSDVFTGTALAEFRSLAALGVLSPAELLRIATQDTPRAIFPKRRLGCFEPGCDASFLVLAGHPLQDPAAVEQPLLRVKQGRILTLMDDVASTAGGTADTAASKKSPVKSGKKGKASGKPASKPTGRPAVKAASAHKR</sequence>
<dbReference type="RefSeq" id="WP_285231872.1">
    <property type="nucleotide sequence ID" value="NZ_CP116346.1"/>
</dbReference>
<dbReference type="InterPro" id="IPR006680">
    <property type="entry name" value="Amidohydro-rel"/>
</dbReference>
<evidence type="ECO:0000256" key="2">
    <source>
        <dbReference type="SAM" id="SignalP"/>
    </source>
</evidence>
<protein>
    <submittedName>
        <fullName evidence="4">Amidohydrolase family protein</fullName>
    </submittedName>
</protein>
<feature type="compositionally biased region" description="Low complexity" evidence="1">
    <location>
        <begin position="429"/>
        <end position="440"/>
    </location>
</feature>
<dbReference type="EMBL" id="CP116346">
    <property type="protein sequence ID" value="WIT10792.1"/>
    <property type="molecule type" value="Genomic_DNA"/>
</dbReference>
<dbReference type="Proteomes" id="UP001177769">
    <property type="component" value="Chromosome"/>
</dbReference>
<dbReference type="GO" id="GO:0016810">
    <property type="term" value="F:hydrolase activity, acting on carbon-nitrogen (but not peptide) bonds"/>
    <property type="evidence" value="ECO:0007669"/>
    <property type="project" value="InterPro"/>
</dbReference>
<dbReference type="Gene3D" id="2.30.40.10">
    <property type="entry name" value="Urease, subunit C, domain 1"/>
    <property type="match status" value="1"/>
</dbReference>